<feature type="transmembrane region" description="Helical" evidence="7">
    <location>
        <begin position="6"/>
        <end position="22"/>
    </location>
</feature>
<dbReference type="EMBL" id="DSUJ01000008">
    <property type="protein sequence ID" value="HFI90257.1"/>
    <property type="molecule type" value="Genomic_DNA"/>
</dbReference>
<comment type="subcellular location">
    <subcellularLocation>
        <location evidence="1">Cell membrane</location>
        <topology evidence="1">Multi-pass membrane protein</topology>
    </subcellularLocation>
</comment>
<feature type="transmembrane region" description="Helical" evidence="7">
    <location>
        <begin position="67"/>
        <end position="85"/>
    </location>
</feature>
<comment type="caution">
    <text evidence="8">The sequence shown here is derived from an EMBL/GenBank/DDBJ whole genome shotgun (WGS) entry which is preliminary data.</text>
</comment>
<dbReference type="InterPro" id="IPR007341">
    <property type="entry name" value="Transgly_assoc"/>
</dbReference>
<evidence type="ECO:0000256" key="5">
    <source>
        <dbReference type="ARBA" id="ARBA00022989"/>
    </source>
</evidence>
<accession>A0A7V3E6G2</accession>
<keyword evidence="5 7" id="KW-1133">Transmembrane helix</keyword>
<evidence type="ECO:0000256" key="3">
    <source>
        <dbReference type="ARBA" id="ARBA00022475"/>
    </source>
</evidence>
<feature type="transmembrane region" description="Helical" evidence="7">
    <location>
        <begin position="29"/>
        <end position="47"/>
    </location>
</feature>
<evidence type="ECO:0000256" key="6">
    <source>
        <dbReference type="ARBA" id="ARBA00023136"/>
    </source>
</evidence>
<keyword evidence="4 7" id="KW-0812">Transmembrane</keyword>
<comment type="similarity">
    <text evidence="2">Belongs to the UPF0410 family.</text>
</comment>
<dbReference type="Pfam" id="PF04226">
    <property type="entry name" value="Transgly_assoc"/>
    <property type="match status" value="1"/>
</dbReference>
<gene>
    <name evidence="8" type="ORF">ENS31_01860</name>
</gene>
<protein>
    <submittedName>
        <fullName evidence="8">GlsB/YeaQ/YmgE family stress response membrane protein</fullName>
    </submittedName>
</protein>
<name>A0A7V3E6G2_9BACT</name>
<dbReference type="RefSeq" id="WP_304145669.1">
    <property type="nucleotide sequence ID" value="NZ_JAOAIE010000058.1"/>
</dbReference>
<evidence type="ECO:0000313" key="8">
    <source>
        <dbReference type="EMBL" id="HFI90257.1"/>
    </source>
</evidence>
<keyword evidence="3" id="KW-1003">Cell membrane</keyword>
<reference evidence="8" key="1">
    <citation type="journal article" date="2020" name="mSystems">
        <title>Genome- and Community-Level Interaction Insights into Carbon Utilization and Element Cycling Functions of Hydrothermarchaeota in Hydrothermal Sediment.</title>
        <authorList>
            <person name="Zhou Z."/>
            <person name="Liu Y."/>
            <person name="Xu W."/>
            <person name="Pan J."/>
            <person name="Luo Z.H."/>
            <person name="Li M."/>
        </authorList>
    </citation>
    <scope>NUCLEOTIDE SEQUENCE [LARGE SCALE GENOMIC DNA]</scope>
    <source>
        <strain evidence="8">SpSt-479</strain>
    </source>
</reference>
<organism evidence="8">
    <name type="scientific">Ignavibacterium album</name>
    <dbReference type="NCBI Taxonomy" id="591197"/>
    <lineage>
        <taxon>Bacteria</taxon>
        <taxon>Pseudomonadati</taxon>
        <taxon>Ignavibacteriota</taxon>
        <taxon>Ignavibacteria</taxon>
        <taxon>Ignavibacteriales</taxon>
        <taxon>Ignavibacteriaceae</taxon>
        <taxon>Ignavibacterium</taxon>
    </lineage>
</organism>
<evidence type="ECO:0000256" key="1">
    <source>
        <dbReference type="ARBA" id="ARBA00004651"/>
    </source>
</evidence>
<sequence>MMDIIILLIIAAITGSIGRTLVGFKKGGCIISIVVGFIGAYIGTILAREFDFPDLFSFEAGGIKFPVIWSIVGAAIFTAILTLIVPRSKE</sequence>
<evidence type="ECO:0000256" key="7">
    <source>
        <dbReference type="SAM" id="Phobius"/>
    </source>
</evidence>
<evidence type="ECO:0000256" key="2">
    <source>
        <dbReference type="ARBA" id="ARBA00011006"/>
    </source>
</evidence>
<evidence type="ECO:0000256" key="4">
    <source>
        <dbReference type="ARBA" id="ARBA00022692"/>
    </source>
</evidence>
<dbReference type="AlphaFoldDB" id="A0A7V3E6G2"/>
<proteinExistence type="inferred from homology"/>
<keyword evidence="6 7" id="KW-0472">Membrane</keyword>
<dbReference type="GO" id="GO:0005886">
    <property type="term" value="C:plasma membrane"/>
    <property type="evidence" value="ECO:0007669"/>
    <property type="project" value="UniProtKB-SubCell"/>
</dbReference>